<reference evidence="2 3" key="1">
    <citation type="journal article" date="2016" name="Mol. Biol. Evol.">
        <title>Comparative Genomics of Early-Diverging Mushroom-Forming Fungi Provides Insights into the Origins of Lignocellulose Decay Capabilities.</title>
        <authorList>
            <person name="Nagy L.G."/>
            <person name="Riley R."/>
            <person name="Tritt A."/>
            <person name="Adam C."/>
            <person name="Daum C."/>
            <person name="Floudas D."/>
            <person name="Sun H."/>
            <person name="Yadav J.S."/>
            <person name="Pangilinan J."/>
            <person name="Larsson K.H."/>
            <person name="Matsuura K."/>
            <person name="Barry K."/>
            <person name="Labutti K."/>
            <person name="Kuo R."/>
            <person name="Ohm R.A."/>
            <person name="Bhattacharya S.S."/>
            <person name="Shirouzu T."/>
            <person name="Yoshinaga Y."/>
            <person name="Martin F.M."/>
            <person name="Grigoriev I.V."/>
            <person name="Hibbett D.S."/>
        </authorList>
    </citation>
    <scope>NUCLEOTIDE SEQUENCE [LARGE SCALE GENOMIC DNA]</scope>
    <source>
        <strain evidence="2 3">L-15889</strain>
    </source>
</reference>
<dbReference type="Proteomes" id="UP000076727">
    <property type="component" value="Unassembled WGS sequence"/>
</dbReference>
<evidence type="ECO:0000313" key="3">
    <source>
        <dbReference type="Proteomes" id="UP000076727"/>
    </source>
</evidence>
<gene>
    <name evidence="2" type="ORF">DAEQUDRAFT_733464</name>
</gene>
<sequence>MLAILELALLSVAALASPGTTNTDLSGNLLVNSDVAQEPLAGSPVAFYNPVDKGGSMFDNTGNGLGEPLNVIISGFSSPKVIASGIDGLLNYARAIGFSEECLDIHLGSPFSANLGDGNSWVNQTIELRQDYGSSELGTCLETLIGGNHFRVYIQNGPWADSGALFLAVSKEEDVETGHDIVPDGYNIGRDQLVAHAVGAKSFDDITYYTVAQNITGLMPAGSAGVNHGIAVDGIVTLLTVSVTE</sequence>
<dbReference type="OrthoDB" id="2310204at2759"/>
<name>A0A165KYL5_9APHY</name>
<keyword evidence="1" id="KW-0732">Signal</keyword>
<dbReference type="AlphaFoldDB" id="A0A165KYL5"/>
<evidence type="ECO:0000256" key="1">
    <source>
        <dbReference type="SAM" id="SignalP"/>
    </source>
</evidence>
<proteinExistence type="predicted"/>
<evidence type="ECO:0008006" key="4">
    <source>
        <dbReference type="Google" id="ProtNLM"/>
    </source>
</evidence>
<protein>
    <recommendedName>
        <fullName evidence="4">Secreted protein</fullName>
    </recommendedName>
</protein>
<feature type="chain" id="PRO_5007861387" description="Secreted protein" evidence="1">
    <location>
        <begin position="17"/>
        <end position="245"/>
    </location>
</feature>
<organism evidence="2 3">
    <name type="scientific">Daedalea quercina L-15889</name>
    <dbReference type="NCBI Taxonomy" id="1314783"/>
    <lineage>
        <taxon>Eukaryota</taxon>
        <taxon>Fungi</taxon>
        <taxon>Dikarya</taxon>
        <taxon>Basidiomycota</taxon>
        <taxon>Agaricomycotina</taxon>
        <taxon>Agaricomycetes</taxon>
        <taxon>Polyporales</taxon>
        <taxon>Fomitopsis</taxon>
    </lineage>
</organism>
<accession>A0A165KYL5</accession>
<keyword evidence="3" id="KW-1185">Reference proteome</keyword>
<feature type="signal peptide" evidence="1">
    <location>
        <begin position="1"/>
        <end position="16"/>
    </location>
</feature>
<dbReference type="STRING" id="1314783.A0A165KYL5"/>
<dbReference type="EMBL" id="KV429158">
    <property type="protein sequence ID" value="KZT63760.1"/>
    <property type="molecule type" value="Genomic_DNA"/>
</dbReference>
<evidence type="ECO:0000313" key="2">
    <source>
        <dbReference type="EMBL" id="KZT63760.1"/>
    </source>
</evidence>